<name>A0A4C1XNS9_EUMVA</name>
<dbReference type="EMBL" id="BGZK01000909">
    <property type="protein sequence ID" value="GBP64790.1"/>
    <property type="molecule type" value="Genomic_DNA"/>
</dbReference>
<reference evidence="1 2" key="1">
    <citation type="journal article" date="2019" name="Commun. Biol.">
        <title>The bagworm genome reveals a unique fibroin gene that provides high tensile strength.</title>
        <authorList>
            <person name="Kono N."/>
            <person name="Nakamura H."/>
            <person name="Ohtoshi R."/>
            <person name="Tomita M."/>
            <person name="Numata K."/>
            <person name="Arakawa K."/>
        </authorList>
    </citation>
    <scope>NUCLEOTIDE SEQUENCE [LARGE SCALE GENOMIC DNA]</scope>
</reference>
<protein>
    <submittedName>
        <fullName evidence="1">Uncharacterized protein</fullName>
    </submittedName>
</protein>
<accession>A0A4C1XNS9</accession>
<dbReference type="AlphaFoldDB" id="A0A4C1XNS9"/>
<evidence type="ECO:0000313" key="1">
    <source>
        <dbReference type="EMBL" id="GBP64790.1"/>
    </source>
</evidence>
<dbReference type="Proteomes" id="UP000299102">
    <property type="component" value="Unassembled WGS sequence"/>
</dbReference>
<evidence type="ECO:0000313" key="2">
    <source>
        <dbReference type="Proteomes" id="UP000299102"/>
    </source>
</evidence>
<comment type="caution">
    <text evidence="1">The sequence shown here is derived from an EMBL/GenBank/DDBJ whole genome shotgun (WGS) entry which is preliminary data.</text>
</comment>
<sequence>MESKSLVHIFRGSKTMGIRISPRPKRSDFSRVTSSPTNMKFIPNALTSSSTALSWLFPTLKKKERKFQIALLSRNFVRHLAERGAGRREWGRTGVNFKDKILFNVFKNKFNHDDTNCCETGREIYYGDFVNFTFDLRWQSVLKANTSKSFSC</sequence>
<proteinExistence type="predicted"/>
<gene>
    <name evidence="1" type="ORF">EVAR_31912_1</name>
</gene>
<keyword evidence="2" id="KW-1185">Reference proteome</keyword>
<organism evidence="1 2">
    <name type="scientific">Eumeta variegata</name>
    <name type="common">Bagworm moth</name>
    <name type="synonym">Eumeta japonica</name>
    <dbReference type="NCBI Taxonomy" id="151549"/>
    <lineage>
        <taxon>Eukaryota</taxon>
        <taxon>Metazoa</taxon>
        <taxon>Ecdysozoa</taxon>
        <taxon>Arthropoda</taxon>
        <taxon>Hexapoda</taxon>
        <taxon>Insecta</taxon>
        <taxon>Pterygota</taxon>
        <taxon>Neoptera</taxon>
        <taxon>Endopterygota</taxon>
        <taxon>Lepidoptera</taxon>
        <taxon>Glossata</taxon>
        <taxon>Ditrysia</taxon>
        <taxon>Tineoidea</taxon>
        <taxon>Psychidae</taxon>
        <taxon>Oiketicinae</taxon>
        <taxon>Eumeta</taxon>
    </lineage>
</organism>